<dbReference type="Proteomes" id="UP000008825">
    <property type="component" value="Chromosome"/>
</dbReference>
<dbReference type="KEGG" id="gbm:Gbem_3416"/>
<reference evidence="1 2" key="2">
    <citation type="journal article" date="2010" name="BMC Genomics">
        <title>The genome of Geobacter bemidjiensis, exemplar for the subsurface clade of Geobacter species that predominate in Fe(III)-reducing subsurface environments.</title>
        <authorList>
            <person name="Aklujkar M."/>
            <person name="Young N.D."/>
            <person name="Holmes D."/>
            <person name="Chavan M."/>
            <person name="Risso C."/>
            <person name="Kiss H.E."/>
            <person name="Han C.S."/>
            <person name="Land M.L."/>
            <person name="Lovley D.R."/>
        </authorList>
    </citation>
    <scope>NUCLEOTIDE SEQUENCE [LARGE SCALE GENOMIC DNA]</scope>
    <source>
        <strain evidence="2">ATCC BAA-1014 / DSM 16622 / JCM 12645 / Bem</strain>
    </source>
</reference>
<name>B5EBB7_CITBB</name>
<organism evidence="1 2">
    <name type="scientific">Citrifermentans bemidjiense (strain ATCC BAA-1014 / DSM 16622 / JCM 12645 / Bem)</name>
    <name type="common">Geobacter bemidjiensis</name>
    <dbReference type="NCBI Taxonomy" id="404380"/>
    <lineage>
        <taxon>Bacteria</taxon>
        <taxon>Pseudomonadati</taxon>
        <taxon>Thermodesulfobacteriota</taxon>
        <taxon>Desulfuromonadia</taxon>
        <taxon>Geobacterales</taxon>
        <taxon>Geobacteraceae</taxon>
        <taxon>Citrifermentans</taxon>
    </lineage>
</organism>
<evidence type="ECO:0000313" key="2">
    <source>
        <dbReference type="Proteomes" id="UP000008825"/>
    </source>
</evidence>
<dbReference type="AlphaFoldDB" id="B5EBB7"/>
<dbReference type="HOGENOM" id="CLU_1737949_0_0_7"/>
<accession>B5EBB7</accession>
<evidence type="ECO:0000313" key="1">
    <source>
        <dbReference type="EMBL" id="ACH40409.1"/>
    </source>
</evidence>
<proteinExistence type="predicted"/>
<dbReference type="Gene3D" id="1.10.10.60">
    <property type="entry name" value="Homeodomain-like"/>
    <property type="match status" value="1"/>
</dbReference>
<dbReference type="RefSeq" id="WP_012531842.1">
    <property type="nucleotide sequence ID" value="NC_011146.1"/>
</dbReference>
<dbReference type="OrthoDB" id="5396570at2"/>
<gene>
    <name evidence="1" type="ordered locus">Gbem_3416</name>
</gene>
<protein>
    <submittedName>
        <fullName evidence="1">Uncharacterized protein</fullName>
    </submittedName>
</protein>
<keyword evidence="2" id="KW-1185">Reference proteome</keyword>
<sequence>MEDRFAGASADRCSGGFGAMEVVLVKRQPAASAERIAVVLTLGNDPDIWRLVNEDMDSIANNLVRVNQMNRQNPVHVEESAQLFKKSLEPLFTLISATSQEHVMDKLSLSLKKALLLMAMERYHCNTDKMCRALGLSKVKLDKELRRCGLLNREKEAA</sequence>
<reference evidence="1 2" key="1">
    <citation type="submission" date="2008-07" db="EMBL/GenBank/DDBJ databases">
        <title>Complete sequence of Geobacter bemidjiensis BEM.</title>
        <authorList>
            <consortium name="US DOE Joint Genome Institute"/>
            <person name="Lucas S."/>
            <person name="Copeland A."/>
            <person name="Lapidus A."/>
            <person name="Glavina del Rio T."/>
            <person name="Dalin E."/>
            <person name="Tice H."/>
            <person name="Bruce D."/>
            <person name="Goodwin L."/>
            <person name="Pitluck S."/>
            <person name="Kiss H."/>
            <person name="Brettin T."/>
            <person name="Detter J.C."/>
            <person name="Han C."/>
            <person name="Kuske C.R."/>
            <person name="Schmutz J."/>
            <person name="Larimer F."/>
            <person name="Land M."/>
            <person name="Hauser L."/>
            <person name="Kyrpides N."/>
            <person name="Lykidis A."/>
            <person name="Lovley D."/>
            <person name="Richardson P."/>
        </authorList>
    </citation>
    <scope>NUCLEOTIDE SEQUENCE [LARGE SCALE GENOMIC DNA]</scope>
    <source>
        <strain evidence="2">ATCC BAA-1014 / DSM 16622 / JCM 12645 / Bem</strain>
    </source>
</reference>
<dbReference type="EMBL" id="CP001124">
    <property type="protein sequence ID" value="ACH40409.1"/>
    <property type="molecule type" value="Genomic_DNA"/>
</dbReference>